<sequence length="373" mass="41891">MRGPGHPCRIKLRDYYAGRVMFMPYEQYEDSIRLEKRTKAKENQFSPYCDFIYYESTRTPGIMLAARIIKPPKPSYIIAGTHGWHMSIPKFVHMDQPQQGNDYLRVEVDMRGRAHSDGSPDCNGWELYDVIDAIEYVRKHYAEHIIDSDIVYFEAGSGGGGNSMAIVGKFPDYFAAATALCGISDYALWYNNDEIGEFRDELDVWIGTSPADDPMAYRSRSGLTLVGNLLSPIFLAHGETDIRVPAEHTRLFAAKAEELGKSGLVRYLELPGVGTRDHWGNATDEMMSVVRSESEENRIRHRSPVTLPSSGRLTVGGYLFTKPFSVVLDSSDKVAFLDYDLDAGKFELSCEVECGYTLTIGNESVSRQASILR</sequence>
<reference evidence="2 3" key="1">
    <citation type="submission" date="2019-05" db="EMBL/GenBank/DDBJ databases">
        <title>We sequenced the genome of Paenibacillus hemerocallicola KCTC 33185 for further insight into its adaptation and study the phylogeny of Paenibacillus.</title>
        <authorList>
            <person name="Narsing Rao M.P."/>
        </authorList>
    </citation>
    <scope>NUCLEOTIDE SEQUENCE [LARGE SCALE GENOMIC DNA]</scope>
    <source>
        <strain evidence="2 3">KCTC 33185</strain>
    </source>
</reference>
<evidence type="ECO:0000259" key="1">
    <source>
        <dbReference type="Pfam" id="PF00326"/>
    </source>
</evidence>
<keyword evidence="3" id="KW-1185">Reference proteome</keyword>
<gene>
    <name evidence="2" type="ORF">FE784_13460</name>
</gene>
<dbReference type="Gene3D" id="3.40.50.1820">
    <property type="entry name" value="alpha/beta hydrolase"/>
    <property type="match status" value="1"/>
</dbReference>
<evidence type="ECO:0000313" key="3">
    <source>
        <dbReference type="Proteomes" id="UP000307943"/>
    </source>
</evidence>
<dbReference type="AlphaFoldDB" id="A0A5C4T9K0"/>
<name>A0A5C4T9K0_9BACL</name>
<comment type="caution">
    <text evidence="2">The sequence shown here is derived from an EMBL/GenBank/DDBJ whole genome shotgun (WGS) entry which is preliminary data.</text>
</comment>
<evidence type="ECO:0000313" key="2">
    <source>
        <dbReference type="EMBL" id="TNJ65661.1"/>
    </source>
</evidence>
<proteinExistence type="predicted"/>
<accession>A0A5C4T9K0</accession>
<dbReference type="SUPFAM" id="SSF53474">
    <property type="entry name" value="alpha/beta-Hydrolases"/>
    <property type="match status" value="1"/>
</dbReference>
<dbReference type="GO" id="GO:0008236">
    <property type="term" value="F:serine-type peptidase activity"/>
    <property type="evidence" value="ECO:0007669"/>
    <property type="project" value="InterPro"/>
</dbReference>
<organism evidence="2 3">
    <name type="scientific">Paenibacillus hemerocallicola</name>
    <dbReference type="NCBI Taxonomy" id="1172614"/>
    <lineage>
        <taxon>Bacteria</taxon>
        <taxon>Bacillati</taxon>
        <taxon>Bacillota</taxon>
        <taxon>Bacilli</taxon>
        <taxon>Bacillales</taxon>
        <taxon>Paenibacillaceae</taxon>
        <taxon>Paenibacillus</taxon>
    </lineage>
</organism>
<dbReference type="OrthoDB" id="2551795at2"/>
<dbReference type="InterPro" id="IPR029058">
    <property type="entry name" value="AB_hydrolase_fold"/>
</dbReference>
<dbReference type="InterPro" id="IPR001375">
    <property type="entry name" value="Peptidase_S9_cat"/>
</dbReference>
<dbReference type="EMBL" id="VDCQ01000016">
    <property type="protein sequence ID" value="TNJ65661.1"/>
    <property type="molecule type" value="Genomic_DNA"/>
</dbReference>
<dbReference type="GO" id="GO:0006508">
    <property type="term" value="P:proteolysis"/>
    <property type="evidence" value="ECO:0007669"/>
    <property type="project" value="InterPro"/>
</dbReference>
<feature type="domain" description="Peptidase S9 prolyl oligopeptidase catalytic" evidence="1">
    <location>
        <begin position="101"/>
        <end position="262"/>
    </location>
</feature>
<dbReference type="Proteomes" id="UP000307943">
    <property type="component" value="Unassembled WGS sequence"/>
</dbReference>
<protein>
    <recommendedName>
        <fullName evidence="1">Peptidase S9 prolyl oligopeptidase catalytic domain-containing protein</fullName>
    </recommendedName>
</protein>
<dbReference type="Pfam" id="PF00326">
    <property type="entry name" value="Peptidase_S9"/>
    <property type="match status" value="1"/>
</dbReference>